<dbReference type="Proteomes" id="UP000236291">
    <property type="component" value="Unassembled WGS sequence"/>
</dbReference>
<dbReference type="AlphaFoldDB" id="A0A2K3LAL2"/>
<keyword evidence="1 2" id="KW-0175">Coiled coil</keyword>
<dbReference type="GO" id="GO:0007131">
    <property type="term" value="P:reciprocal meiotic recombination"/>
    <property type="evidence" value="ECO:0007669"/>
    <property type="project" value="TreeGrafter"/>
</dbReference>
<dbReference type="PANTHER" id="PTHR23160">
    <property type="entry name" value="SYNAPTONEMAL COMPLEX PROTEIN-RELATED"/>
    <property type="match status" value="1"/>
</dbReference>
<feature type="non-terminal residue" evidence="4">
    <location>
        <position position="267"/>
    </location>
</feature>
<dbReference type="PANTHER" id="PTHR23160:SF3">
    <property type="entry name" value="SYNAPTONEMAL COMPLEX PROTEIN 1-RELATED"/>
    <property type="match status" value="1"/>
</dbReference>
<evidence type="ECO:0000256" key="1">
    <source>
        <dbReference type="ARBA" id="ARBA00023054"/>
    </source>
</evidence>
<dbReference type="ExpressionAtlas" id="A0A2K3LAL2">
    <property type="expression patterns" value="baseline"/>
</dbReference>
<comment type="caution">
    <text evidence="4">The sequence shown here is derived from an EMBL/GenBank/DDBJ whole genome shotgun (WGS) entry which is preliminary data.</text>
</comment>
<name>A0A2K3LAL2_TRIPR</name>
<proteinExistence type="predicted"/>
<sequence>MPLQNRSLLTAAESKLAEARNQYNQMVENKQLEMSKHLKEISQRNDQAINEIKRKYELEKKEIVNMERDKADKAIAEIEGRCDQKLAECQEETRQRLMHVQEEHTKLVTHMQQEHDKRQLCLQAEHSEQLKRTQLQAENELREKIMFMRNDHEAQIKALRCELEDECRKLEEELHLQKSKEERQRALLQLQWKVMSDKPNEDQEVNSKQDYSISSIKRRSSFGGKRSQHEIESPYFEETEAPVPKLLKKVENVKAGNAGGIPKHHRK</sequence>
<protein>
    <submittedName>
        <fullName evidence="4">Synaptonemal complex protein 1-like</fullName>
    </submittedName>
</protein>
<evidence type="ECO:0000256" key="3">
    <source>
        <dbReference type="SAM" id="MobiDB-lite"/>
    </source>
</evidence>
<evidence type="ECO:0000313" key="4">
    <source>
        <dbReference type="EMBL" id="PNX75578.1"/>
    </source>
</evidence>
<feature type="coiled-coil region" evidence="2">
    <location>
        <begin position="123"/>
        <end position="169"/>
    </location>
</feature>
<dbReference type="EMBL" id="ASHM01029248">
    <property type="protein sequence ID" value="PNX75578.1"/>
    <property type="molecule type" value="Genomic_DNA"/>
</dbReference>
<accession>A0A2K3LAL2</accession>
<evidence type="ECO:0000313" key="5">
    <source>
        <dbReference type="Proteomes" id="UP000236291"/>
    </source>
</evidence>
<dbReference type="STRING" id="57577.A0A2K3LAL2"/>
<gene>
    <name evidence="4" type="ORF">L195_g031516</name>
</gene>
<feature type="compositionally biased region" description="Basic and acidic residues" evidence="3">
    <location>
        <begin position="198"/>
        <end position="207"/>
    </location>
</feature>
<organism evidence="4 5">
    <name type="scientific">Trifolium pratense</name>
    <name type="common">Red clover</name>
    <dbReference type="NCBI Taxonomy" id="57577"/>
    <lineage>
        <taxon>Eukaryota</taxon>
        <taxon>Viridiplantae</taxon>
        <taxon>Streptophyta</taxon>
        <taxon>Embryophyta</taxon>
        <taxon>Tracheophyta</taxon>
        <taxon>Spermatophyta</taxon>
        <taxon>Magnoliopsida</taxon>
        <taxon>eudicotyledons</taxon>
        <taxon>Gunneridae</taxon>
        <taxon>Pentapetalae</taxon>
        <taxon>rosids</taxon>
        <taxon>fabids</taxon>
        <taxon>Fabales</taxon>
        <taxon>Fabaceae</taxon>
        <taxon>Papilionoideae</taxon>
        <taxon>50 kb inversion clade</taxon>
        <taxon>NPAAA clade</taxon>
        <taxon>Hologalegina</taxon>
        <taxon>IRL clade</taxon>
        <taxon>Trifolieae</taxon>
        <taxon>Trifolium</taxon>
    </lineage>
</organism>
<feature type="coiled-coil region" evidence="2">
    <location>
        <begin position="9"/>
        <end position="95"/>
    </location>
</feature>
<reference evidence="4 5" key="1">
    <citation type="journal article" date="2014" name="Am. J. Bot.">
        <title>Genome assembly and annotation for red clover (Trifolium pratense; Fabaceae).</title>
        <authorList>
            <person name="Istvanek J."/>
            <person name="Jaros M."/>
            <person name="Krenek A."/>
            <person name="Repkova J."/>
        </authorList>
    </citation>
    <scope>NUCLEOTIDE SEQUENCE [LARGE SCALE GENOMIC DNA]</scope>
    <source>
        <strain evidence="5">cv. Tatra</strain>
        <tissue evidence="4">Young leaves</tissue>
    </source>
</reference>
<evidence type="ECO:0000256" key="2">
    <source>
        <dbReference type="SAM" id="Coils"/>
    </source>
</evidence>
<reference evidence="4 5" key="2">
    <citation type="journal article" date="2017" name="Front. Plant Sci.">
        <title>Gene Classification and Mining of Molecular Markers Useful in Red Clover (Trifolium pratense) Breeding.</title>
        <authorList>
            <person name="Istvanek J."/>
            <person name="Dluhosova J."/>
            <person name="Dluhos P."/>
            <person name="Patkova L."/>
            <person name="Nedelnik J."/>
            <person name="Repkova J."/>
        </authorList>
    </citation>
    <scope>NUCLEOTIDE SEQUENCE [LARGE SCALE GENOMIC DNA]</scope>
    <source>
        <strain evidence="5">cv. Tatra</strain>
        <tissue evidence="4">Young leaves</tissue>
    </source>
</reference>
<feature type="region of interest" description="Disordered" evidence="3">
    <location>
        <begin position="198"/>
        <end position="238"/>
    </location>
</feature>